<sequence length="116" mass="13335">MIEVGGWQVITFFVSLVITIIGMLIGFGKLLLSQFEAKLNEKFKFSEERYRQLHDDIKAAKDLSEAANKTVTELKTSLPLDYQRREDAVRSETVNSARYDTINEKLDKVILMYGRS</sequence>
<organism evidence="3">
    <name type="scientific">Pasteurella multocida</name>
    <dbReference type="NCBI Taxonomy" id="747"/>
    <lineage>
        <taxon>Bacteria</taxon>
        <taxon>Pseudomonadati</taxon>
        <taxon>Pseudomonadota</taxon>
        <taxon>Gammaproteobacteria</taxon>
        <taxon>Pasteurellales</taxon>
        <taxon>Pasteurellaceae</taxon>
        <taxon>Pasteurella</taxon>
    </lineage>
</organism>
<evidence type="ECO:0000313" key="4">
    <source>
        <dbReference type="EMBL" id="MDT3451243.1"/>
    </source>
</evidence>
<dbReference type="EMBL" id="MG023086">
    <property type="protein sequence ID" value="AWW87196.1"/>
    <property type="molecule type" value="Genomic_DNA"/>
</dbReference>
<dbReference type="EMBL" id="MG023085">
    <property type="protein sequence ID" value="AWW87148.1"/>
    <property type="molecule type" value="Genomic_DNA"/>
</dbReference>
<proteinExistence type="predicted"/>
<dbReference type="RefSeq" id="WP_005755594.1">
    <property type="nucleotide sequence ID" value="NZ_CP008918.1"/>
</dbReference>
<accession>A0A328UZI5</accession>
<dbReference type="KEGG" id="pmul:DR93_1409"/>
<protein>
    <submittedName>
        <fullName evidence="3">Uncharacterized protein</fullName>
    </submittedName>
</protein>
<feature type="transmembrane region" description="Helical" evidence="1">
    <location>
        <begin position="6"/>
        <end position="32"/>
    </location>
</feature>
<evidence type="ECO:0000313" key="3">
    <source>
        <dbReference type="EMBL" id="AWW87196.1"/>
    </source>
</evidence>
<name>A0A328UZI5_PASMD</name>
<evidence type="ECO:0000313" key="5">
    <source>
        <dbReference type="EMBL" id="NNI77970.1"/>
    </source>
</evidence>
<reference evidence="4" key="3">
    <citation type="submission" date="2022-07" db="EMBL/GenBank/DDBJ databases">
        <title>Sequence of Pasteurella multocoda 17BRD-035.</title>
        <authorList>
            <person name="Roy Chowdhury P."/>
            <person name="Alhamami T."/>
            <person name="Trott D.J."/>
            <person name="Djordvevic S.P."/>
        </authorList>
    </citation>
    <scope>NUCLEOTIDE SEQUENCE</scope>
    <source>
        <strain evidence="4">17BRD-035</strain>
    </source>
</reference>
<dbReference type="EMBL" id="JANIEN010000001">
    <property type="protein sequence ID" value="MDT3451243.1"/>
    <property type="molecule type" value="Genomic_DNA"/>
</dbReference>
<dbReference type="AlphaFoldDB" id="A0A328UZI5"/>
<gene>
    <name evidence="5" type="ORF">C2800_00755</name>
    <name evidence="4" type="ORF">NQF69_00460</name>
</gene>
<keyword evidence="1" id="KW-0472">Membrane</keyword>
<evidence type="ECO:0000256" key="1">
    <source>
        <dbReference type="SAM" id="Phobius"/>
    </source>
</evidence>
<reference evidence="3" key="1">
    <citation type="submission" date="2017-10" db="EMBL/GenBank/DDBJ databases">
        <title>Pathogenic variability among Pasteurella multocida A isolates from Brazilian pig farms.</title>
        <authorList>
            <person name="Oliveira J.X."/>
            <person name="Mores M.A.Z."/>
            <person name="Rebellato R."/>
            <person name="Kich J.D."/>
            <person name="Cantao M.E."/>
            <person name="Klein C.S."/>
            <person name="Guedes R.M."/>
            <person name="Coldebella A."/>
            <person name="Barcellos D.E.S.N."/>
            <person name="Mores N."/>
        </authorList>
    </citation>
    <scope>NUCLEOTIDE SEQUENCE</scope>
    <source>
        <strain evidence="2">BRMSA 1199</strain>
        <strain evidence="3">BRMSA 1201</strain>
    </source>
</reference>
<keyword evidence="1" id="KW-1133">Transmembrane helix</keyword>
<reference evidence="5 6" key="2">
    <citation type="journal article" date="2018" name="Front. Microbiol.">
        <title>Genetic and Phylogenetic Characteristics of Pasteurella multocida Isolates From Different Host Species.</title>
        <authorList>
            <person name="Peng Z."/>
            <person name="Liang W."/>
            <person name="Wang F."/>
            <person name="Xu Z."/>
            <person name="Xie Z."/>
            <person name="Lian Z."/>
            <person name="Hua L."/>
            <person name="Zhou R."/>
            <person name="Chen H."/>
            <person name="Wu B."/>
        </authorList>
    </citation>
    <scope>NUCLEOTIDE SEQUENCE [LARGE SCALE GENOMIC DNA]</scope>
    <source>
        <strain evidence="5 6">HNA06</strain>
    </source>
</reference>
<evidence type="ECO:0000313" key="2">
    <source>
        <dbReference type="EMBL" id="AWW87148.1"/>
    </source>
</evidence>
<dbReference type="Proteomes" id="UP001182304">
    <property type="component" value="Unassembled WGS sequence"/>
</dbReference>
<evidence type="ECO:0000313" key="6">
    <source>
        <dbReference type="Proteomes" id="UP000540079"/>
    </source>
</evidence>
<dbReference type="EMBL" id="PPVL01000001">
    <property type="protein sequence ID" value="NNI77970.1"/>
    <property type="molecule type" value="Genomic_DNA"/>
</dbReference>
<keyword evidence="1" id="KW-0812">Transmembrane</keyword>
<dbReference type="Proteomes" id="UP000540079">
    <property type="component" value="Unassembled WGS sequence"/>
</dbReference>